<dbReference type="Proteomes" id="UP000827872">
    <property type="component" value="Linkage Group LG10"/>
</dbReference>
<keyword evidence="2" id="KW-1185">Reference proteome</keyword>
<protein>
    <submittedName>
        <fullName evidence="1">Uncharacterized protein</fullName>
    </submittedName>
</protein>
<evidence type="ECO:0000313" key="1">
    <source>
        <dbReference type="EMBL" id="KAH7987929.1"/>
    </source>
</evidence>
<reference evidence="1" key="1">
    <citation type="submission" date="2021-08" db="EMBL/GenBank/DDBJ databases">
        <title>The first chromosome-level gecko genome reveals the dynamic sex chromosomes of Neotropical dwarf geckos (Sphaerodactylidae: Sphaerodactylus).</title>
        <authorList>
            <person name="Pinto B.J."/>
            <person name="Keating S.E."/>
            <person name="Gamble T."/>
        </authorList>
    </citation>
    <scope>NUCLEOTIDE SEQUENCE</scope>
    <source>
        <strain evidence="1">TG3544</strain>
    </source>
</reference>
<name>A0ACB8E6F6_9SAUR</name>
<organism evidence="1 2">
    <name type="scientific">Sphaerodactylus townsendi</name>
    <dbReference type="NCBI Taxonomy" id="933632"/>
    <lineage>
        <taxon>Eukaryota</taxon>
        <taxon>Metazoa</taxon>
        <taxon>Chordata</taxon>
        <taxon>Craniata</taxon>
        <taxon>Vertebrata</taxon>
        <taxon>Euteleostomi</taxon>
        <taxon>Lepidosauria</taxon>
        <taxon>Squamata</taxon>
        <taxon>Bifurcata</taxon>
        <taxon>Gekkota</taxon>
        <taxon>Sphaerodactylidae</taxon>
        <taxon>Sphaerodactylus</taxon>
    </lineage>
</organism>
<dbReference type="EMBL" id="CM037623">
    <property type="protein sequence ID" value="KAH7987929.1"/>
    <property type="molecule type" value="Genomic_DNA"/>
</dbReference>
<evidence type="ECO:0000313" key="2">
    <source>
        <dbReference type="Proteomes" id="UP000827872"/>
    </source>
</evidence>
<comment type="caution">
    <text evidence="1">The sequence shown here is derived from an EMBL/GenBank/DDBJ whole genome shotgun (WGS) entry which is preliminary data.</text>
</comment>
<accession>A0ACB8E6F6</accession>
<proteinExistence type="predicted"/>
<sequence length="152" mass="16761">MQGNEDDGTKAKPCVVPSCAQGKARQRVEPPQGVTHKQKTSALVTRGTLHAQSSKETNQGLNSDRIRKKTSRDELPVNGIIDVDGIAPEDDLERSCDESEGSLSFEGYMSELKSCQGRMRTGVYRTSELPSLIAVKSEKNKDDEKRYKATFV</sequence>
<gene>
    <name evidence="1" type="ORF">K3G42_001915</name>
</gene>